<feature type="transmembrane region" description="Helical" evidence="9">
    <location>
        <begin position="31"/>
        <end position="50"/>
    </location>
</feature>
<evidence type="ECO:0000256" key="1">
    <source>
        <dbReference type="ARBA" id="ARBA00004651"/>
    </source>
</evidence>
<dbReference type="PANTHER" id="PTHR38438:SF1">
    <property type="entry name" value="RIBOFLAVIN TRANSPORTER RIBU"/>
    <property type="match status" value="1"/>
</dbReference>
<keyword evidence="6 9" id="KW-1133">Transmembrane helix</keyword>
<dbReference type="GO" id="GO:0005886">
    <property type="term" value="C:plasma membrane"/>
    <property type="evidence" value="ECO:0007669"/>
    <property type="project" value="UniProtKB-SubCell"/>
</dbReference>
<organism evidence="10 11">
    <name type="scientific">Oribacterium sinus F0268</name>
    <dbReference type="NCBI Taxonomy" id="585501"/>
    <lineage>
        <taxon>Bacteria</taxon>
        <taxon>Bacillati</taxon>
        <taxon>Bacillota</taxon>
        <taxon>Clostridia</taxon>
        <taxon>Lachnospirales</taxon>
        <taxon>Lachnospiraceae</taxon>
        <taxon>Oribacterium</taxon>
    </lineage>
</organism>
<evidence type="ECO:0000256" key="5">
    <source>
        <dbReference type="ARBA" id="ARBA00022692"/>
    </source>
</evidence>
<dbReference type="GO" id="GO:0032217">
    <property type="term" value="F:riboflavin transmembrane transporter activity"/>
    <property type="evidence" value="ECO:0007669"/>
    <property type="project" value="UniProtKB-UniRule"/>
</dbReference>
<keyword evidence="4 8" id="KW-1003">Cell membrane</keyword>
<proteinExistence type="inferred from homology"/>
<dbReference type="eggNOG" id="COG3601">
    <property type="taxonomic scope" value="Bacteria"/>
</dbReference>
<dbReference type="AlphaFoldDB" id="C2L0S2"/>
<reference evidence="10 11" key="1">
    <citation type="submission" date="2009-04" db="EMBL/GenBank/DDBJ databases">
        <authorList>
            <person name="Qin X."/>
            <person name="Bachman B."/>
            <person name="Battles P."/>
            <person name="Bell A."/>
            <person name="Bess C."/>
            <person name="Bickham C."/>
            <person name="Chaboub L."/>
            <person name="Chen D."/>
            <person name="Coyle M."/>
            <person name="Deiros D.R."/>
            <person name="Dinh H."/>
            <person name="Forbes L."/>
            <person name="Fowler G."/>
            <person name="Francisco L."/>
            <person name="Fu Q."/>
            <person name="Gubbala S."/>
            <person name="Hale W."/>
            <person name="Han Y."/>
            <person name="Hemphill L."/>
            <person name="Highlander S.K."/>
            <person name="Hirani K."/>
            <person name="Hogues M."/>
            <person name="Jackson L."/>
            <person name="Jakkamsetti A."/>
            <person name="Javaid M."/>
            <person name="Jiang H."/>
            <person name="Korchina V."/>
            <person name="Kovar C."/>
            <person name="Lara F."/>
            <person name="Lee S."/>
            <person name="Mata R."/>
            <person name="Mathew T."/>
            <person name="Moen C."/>
            <person name="Morales K."/>
            <person name="Munidasa M."/>
            <person name="Nazareth L."/>
            <person name="Ngo R."/>
            <person name="Nguyen L."/>
            <person name="Okwuonu G."/>
            <person name="Ongeri F."/>
            <person name="Patil S."/>
            <person name="Petrosino J."/>
            <person name="Pham C."/>
            <person name="Pham P."/>
            <person name="Pu L.-L."/>
            <person name="Puazo M."/>
            <person name="Raj R."/>
            <person name="Reid J."/>
            <person name="Rouhana J."/>
            <person name="Saada N."/>
            <person name="Shang Y."/>
            <person name="Simmons D."/>
            <person name="Thornton R."/>
            <person name="Warren J."/>
            <person name="Weissenberger G."/>
            <person name="Zhang J."/>
            <person name="Zhang L."/>
            <person name="Zhou C."/>
            <person name="Zhu D."/>
            <person name="Muzny D."/>
            <person name="Worley K."/>
            <person name="Gibbs R."/>
        </authorList>
    </citation>
    <scope>NUCLEOTIDE SEQUENCE [LARGE SCALE GENOMIC DNA]</scope>
    <source>
        <strain evidence="10 11">F0268</strain>
    </source>
</reference>
<name>C2L0S2_9FIRM</name>
<sequence>MQFAENAKKERTAMKAESQGRMVSSVKKSSVGFLAVTGILSAIAYILMWIEFPIPFLMPPFIKFDFSDFPALIAAFALGPVSGILVELIKNILHSFSSGSFGVGELSNFILGASFAGTAGFIYQRNKTKKGAIIASVVGAVVMAAISYPSNLLVVYPFYYNFMPKEVVLSAYQLILPSIDSIEKALLVFNVPFTFVKGMIDVVLCLLLYKGVSPFLHKLNGEG</sequence>
<comment type="similarity">
    <text evidence="2 8">Belongs to the prokaryotic riboflavin transporter (P-RFT) (TC 2.A.87) family.</text>
</comment>
<evidence type="ECO:0000256" key="9">
    <source>
        <dbReference type="SAM" id="Phobius"/>
    </source>
</evidence>
<dbReference type="PANTHER" id="PTHR38438">
    <property type="entry name" value="RIBOFLAVIN TRANSPORTER RIBU"/>
    <property type="match status" value="1"/>
</dbReference>
<dbReference type="PIRSF" id="PIRSF037778">
    <property type="entry name" value="UCP037778_transp_RibU"/>
    <property type="match status" value="1"/>
</dbReference>
<evidence type="ECO:0000313" key="10">
    <source>
        <dbReference type="EMBL" id="EEJ50383.1"/>
    </source>
</evidence>
<evidence type="ECO:0000313" key="11">
    <source>
        <dbReference type="Proteomes" id="UP000004121"/>
    </source>
</evidence>
<dbReference type="HOGENOM" id="CLU_086673_1_0_9"/>
<keyword evidence="5 9" id="KW-0812">Transmembrane</keyword>
<feature type="transmembrane region" description="Helical" evidence="9">
    <location>
        <begin position="186"/>
        <end position="209"/>
    </location>
</feature>
<evidence type="ECO:0000256" key="3">
    <source>
        <dbReference type="ARBA" id="ARBA00022448"/>
    </source>
</evidence>
<dbReference type="InterPro" id="IPR025720">
    <property type="entry name" value="RibU"/>
</dbReference>
<dbReference type="Proteomes" id="UP000004121">
    <property type="component" value="Unassembled WGS sequence"/>
</dbReference>
<gene>
    <name evidence="10" type="ORF">HMPREF6123_2341</name>
</gene>
<feature type="transmembrane region" description="Helical" evidence="9">
    <location>
        <begin position="132"/>
        <end position="159"/>
    </location>
</feature>
<comment type="caution">
    <text evidence="10">The sequence shown here is derived from an EMBL/GenBank/DDBJ whole genome shotgun (WGS) entry which is preliminary data.</text>
</comment>
<keyword evidence="11" id="KW-1185">Reference proteome</keyword>
<dbReference type="InterPro" id="IPR024529">
    <property type="entry name" value="ECF_trnsprt_substrate-spec"/>
</dbReference>
<evidence type="ECO:0000256" key="6">
    <source>
        <dbReference type="ARBA" id="ARBA00022989"/>
    </source>
</evidence>
<evidence type="ECO:0000256" key="2">
    <source>
        <dbReference type="ARBA" id="ARBA00005540"/>
    </source>
</evidence>
<dbReference type="InParanoid" id="C2L0S2"/>
<feature type="transmembrane region" description="Helical" evidence="9">
    <location>
        <begin position="70"/>
        <end position="89"/>
    </location>
</feature>
<keyword evidence="3 8" id="KW-0813">Transport</keyword>
<evidence type="ECO:0000256" key="8">
    <source>
        <dbReference type="PIRNR" id="PIRNR037778"/>
    </source>
</evidence>
<evidence type="ECO:0000256" key="4">
    <source>
        <dbReference type="ARBA" id="ARBA00022475"/>
    </source>
</evidence>
<dbReference type="Gene3D" id="1.10.1760.20">
    <property type="match status" value="1"/>
</dbReference>
<dbReference type="FunCoup" id="C2L0S2">
    <property type="interactions" value="6"/>
</dbReference>
<comment type="subcellular location">
    <subcellularLocation>
        <location evidence="1">Cell membrane</location>
        <topology evidence="1">Multi-pass membrane protein</topology>
    </subcellularLocation>
</comment>
<dbReference type="EMBL" id="ACKX01000217">
    <property type="protein sequence ID" value="EEJ50383.1"/>
    <property type="molecule type" value="Genomic_DNA"/>
</dbReference>
<dbReference type="Pfam" id="PF12822">
    <property type="entry name" value="ECF_trnsprt"/>
    <property type="match status" value="1"/>
</dbReference>
<evidence type="ECO:0000256" key="7">
    <source>
        <dbReference type="ARBA" id="ARBA00023136"/>
    </source>
</evidence>
<dbReference type="STRING" id="585501.HMPREF6123_2341"/>
<comment type="function">
    <text evidence="8">Probably a riboflavin-binding protein that interacts with the energy-coupling factor (ECF) ABC-transporter complex.</text>
</comment>
<protein>
    <recommendedName>
        <fullName evidence="8">Riboflavin transporter</fullName>
    </recommendedName>
</protein>
<keyword evidence="7 8" id="KW-0472">Membrane</keyword>
<accession>C2L0S2</accession>